<dbReference type="Pfam" id="PF13511">
    <property type="entry name" value="DUF4124"/>
    <property type="match status" value="1"/>
</dbReference>
<dbReference type="GO" id="GO:0008933">
    <property type="term" value="F:peptidoglycan lytic transglycosylase activity"/>
    <property type="evidence" value="ECO:0007669"/>
    <property type="project" value="InterPro"/>
</dbReference>
<keyword evidence="2" id="KW-0732">Signal</keyword>
<keyword evidence="6" id="KW-1185">Reference proteome</keyword>
<evidence type="ECO:0000259" key="3">
    <source>
        <dbReference type="Pfam" id="PF01464"/>
    </source>
</evidence>
<dbReference type="Gene3D" id="1.10.530.10">
    <property type="match status" value="1"/>
</dbReference>
<dbReference type="SUPFAM" id="SSF53955">
    <property type="entry name" value="Lysozyme-like"/>
    <property type="match status" value="1"/>
</dbReference>
<feature type="domain" description="DUF4124" evidence="4">
    <location>
        <begin position="15"/>
        <end position="64"/>
    </location>
</feature>
<dbReference type="GO" id="GO:0000270">
    <property type="term" value="P:peptidoglycan metabolic process"/>
    <property type="evidence" value="ECO:0007669"/>
    <property type="project" value="InterPro"/>
</dbReference>
<dbReference type="GO" id="GO:0016020">
    <property type="term" value="C:membrane"/>
    <property type="evidence" value="ECO:0007669"/>
    <property type="project" value="InterPro"/>
</dbReference>
<proteinExistence type="inferred from homology"/>
<dbReference type="PANTHER" id="PTHR37423">
    <property type="entry name" value="SOLUBLE LYTIC MUREIN TRANSGLYCOSYLASE-RELATED"/>
    <property type="match status" value="1"/>
</dbReference>
<feature type="domain" description="Transglycosylase SLT" evidence="3">
    <location>
        <begin position="83"/>
        <end position="180"/>
    </location>
</feature>
<evidence type="ECO:0008006" key="7">
    <source>
        <dbReference type="Google" id="ProtNLM"/>
    </source>
</evidence>
<sequence length="214" mass="23303">MITKPLTSLILAALLASGPAQHVSADIIYSFTDEYGVVHFSNVPTDERYAPLSPEGAVAEKPPPIANHPRPPTSFYAEYGAVIEDIARTYALEGALIHAVISVESAYNAKAISRKGAAGLMQLMPETAKRYGVTDRFDPVQNLHGGARYLSHLLKMFDGNMSLALAAYNAGENNVVKYGNRIPPFQETKAYVPKVLALYRRYQGNGGLHGRQEI</sequence>
<evidence type="ECO:0000256" key="2">
    <source>
        <dbReference type="SAM" id="SignalP"/>
    </source>
</evidence>
<dbReference type="PANTHER" id="PTHR37423:SF2">
    <property type="entry name" value="MEMBRANE-BOUND LYTIC MUREIN TRANSGLYCOSYLASE C"/>
    <property type="match status" value="1"/>
</dbReference>
<comment type="similarity">
    <text evidence="1">Belongs to the transglycosylase Slt family.</text>
</comment>
<evidence type="ECO:0000313" key="5">
    <source>
        <dbReference type="EMBL" id="SFN61094.1"/>
    </source>
</evidence>
<dbReference type="Pfam" id="PF01464">
    <property type="entry name" value="SLT"/>
    <property type="match status" value="1"/>
</dbReference>
<dbReference type="CDD" id="cd00254">
    <property type="entry name" value="LT-like"/>
    <property type="match status" value="1"/>
</dbReference>
<gene>
    <name evidence="5" type="ORF">SAMN05216386_1356</name>
</gene>
<feature type="signal peptide" evidence="2">
    <location>
        <begin position="1"/>
        <end position="22"/>
    </location>
</feature>
<dbReference type="InterPro" id="IPR000189">
    <property type="entry name" value="Transglyc_AS"/>
</dbReference>
<name>A0A1I5AF70_9PROT</name>
<dbReference type="InterPro" id="IPR025392">
    <property type="entry name" value="DUF4124"/>
</dbReference>
<evidence type="ECO:0000313" key="6">
    <source>
        <dbReference type="Proteomes" id="UP000183107"/>
    </source>
</evidence>
<dbReference type="EMBL" id="FOVJ01000002">
    <property type="protein sequence ID" value="SFN61094.1"/>
    <property type="molecule type" value="Genomic_DNA"/>
</dbReference>
<evidence type="ECO:0000256" key="1">
    <source>
        <dbReference type="ARBA" id="ARBA00007734"/>
    </source>
</evidence>
<evidence type="ECO:0000259" key="4">
    <source>
        <dbReference type="Pfam" id="PF13511"/>
    </source>
</evidence>
<feature type="chain" id="PRO_5010278723" description="Transglycosylase SLT domain-containing protein" evidence="2">
    <location>
        <begin position="23"/>
        <end position="214"/>
    </location>
</feature>
<accession>A0A1I5AF70</accession>
<dbReference type="PROSITE" id="PS00922">
    <property type="entry name" value="TRANSGLYCOSYLASE"/>
    <property type="match status" value="1"/>
</dbReference>
<dbReference type="Proteomes" id="UP000183107">
    <property type="component" value="Unassembled WGS sequence"/>
</dbReference>
<protein>
    <recommendedName>
        <fullName evidence="7">Transglycosylase SLT domain-containing protein</fullName>
    </recommendedName>
</protein>
<dbReference type="OrthoDB" id="9815002at2"/>
<dbReference type="AlphaFoldDB" id="A0A1I5AF70"/>
<dbReference type="InterPro" id="IPR008258">
    <property type="entry name" value="Transglycosylase_SLT_dom_1"/>
</dbReference>
<dbReference type="RefSeq" id="WP_083396696.1">
    <property type="nucleotide sequence ID" value="NZ_FOVJ01000002.1"/>
</dbReference>
<dbReference type="InterPro" id="IPR023346">
    <property type="entry name" value="Lysozyme-like_dom_sf"/>
</dbReference>
<reference evidence="6" key="1">
    <citation type="submission" date="2016-10" db="EMBL/GenBank/DDBJ databases">
        <authorList>
            <person name="Varghese N."/>
        </authorList>
    </citation>
    <scope>NUCLEOTIDE SEQUENCE [LARGE SCALE GENOMIC DNA]</scope>
    <source>
        <strain evidence="6">Nsp8</strain>
    </source>
</reference>
<organism evidence="5 6">
    <name type="scientific">Nitrosospira briensis</name>
    <dbReference type="NCBI Taxonomy" id="35799"/>
    <lineage>
        <taxon>Bacteria</taxon>
        <taxon>Pseudomonadati</taxon>
        <taxon>Pseudomonadota</taxon>
        <taxon>Betaproteobacteria</taxon>
        <taxon>Nitrosomonadales</taxon>
        <taxon>Nitrosomonadaceae</taxon>
        <taxon>Nitrosospira</taxon>
    </lineage>
</organism>